<evidence type="ECO:0000313" key="1">
    <source>
        <dbReference type="EMBL" id="KAK9699905.1"/>
    </source>
</evidence>
<evidence type="ECO:0000313" key="2">
    <source>
        <dbReference type="Proteomes" id="UP001443914"/>
    </source>
</evidence>
<dbReference type="EMBL" id="JBDFQZ010000008">
    <property type="protein sequence ID" value="KAK9699905.1"/>
    <property type="molecule type" value="Genomic_DNA"/>
</dbReference>
<dbReference type="InterPro" id="IPR019516">
    <property type="entry name" value="Glomulin/ALF4"/>
</dbReference>
<protein>
    <recommendedName>
        <fullName evidence="3">Aberrant root formation protein 4</fullName>
    </recommendedName>
</protein>
<accession>A0AAW1JBC0</accession>
<dbReference type="GO" id="GO:0055105">
    <property type="term" value="F:ubiquitin-protein transferase inhibitor activity"/>
    <property type="evidence" value="ECO:0007669"/>
    <property type="project" value="TreeGrafter"/>
</dbReference>
<keyword evidence="2" id="KW-1185">Reference proteome</keyword>
<reference evidence="1" key="1">
    <citation type="submission" date="2024-03" db="EMBL/GenBank/DDBJ databases">
        <title>WGS assembly of Saponaria officinalis var. Norfolk2.</title>
        <authorList>
            <person name="Jenkins J."/>
            <person name="Shu S."/>
            <person name="Grimwood J."/>
            <person name="Barry K."/>
            <person name="Goodstein D."/>
            <person name="Schmutz J."/>
            <person name="Leebens-Mack J."/>
            <person name="Osbourn A."/>
        </authorList>
    </citation>
    <scope>NUCLEOTIDE SEQUENCE [LARGE SCALE GENOMIC DNA]</scope>
    <source>
        <strain evidence="1">JIC</strain>
    </source>
</reference>
<dbReference type="InterPro" id="IPR013877">
    <property type="entry name" value="YAP-bd/ALF4/Glomulin"/>
</dbReference>
<gene>
    <name evidence="1" type="ORF">RND81_08G203200</name>
</gene>
<dbReference type="Proteomes" id="UP001443914">
    <property type="component" value="Unassembled WGS sequence"/>
</dbReference>
<dbReference type="Pfam" id="PF08568">
    <property type="entry name" value="Kinetochor_Ybp2"/>
    <property type="match status" value="2"/>
</dbReference>
<proteinExistence type="predicted"/>
<dbReference type="PANTHER" id="PTHR15430">
    <property type="entry name" value="GLOMULIN"/>
    <property type="match status" value="1"/>
</dbReference>
<dbReference type="PANTHER" id="PTHR15430:SF1">
    <property type="entry name" value="GLOMULIN"/>
    <property type="match status" value="1"/>
</dbReference>
<dbReference type="GO" id="GO:0005737">
    <property type="term" value="C:cytoplasm"/>
    <property type="evidence" value="ECO:0007669"/>
    <property type="project" value="TreeGrafter"/>
</dbReference>
<name>A0AAW1JBC0_SAPOF</name>
<comment type="caution">
    <text evidence="1">The sequence shown here is derived from an EMBL/GenBank/DDBJ whole genome shotgun (WGS) entry which is preliminary data.</text>
</comment>
<dbReference type="AlphaFoldDB" id="A0AAW1JBC0"/>
<sequence>MSEQTLSSSSSSQLFINNLQQSLDLCSKGVENGDFRKSEASISELVESISSISDAAISAVDDEETLINSITVLSYIHSYLSNPTLDQAVIDALSFELPKAIAKFSGVSQRCSELVENIIDLFITKCSPRDMISVFSEALDSYGKTTDAPGYVATFLLGVSKVFLNIQRRHFEQMKVAIPIVLNALKAASFDLDDSDVGLEILFKGAIAIADSIQATCKKLEGEASAKLRNLLGLYVLQVIAVVSISMGNRESICLSFVVHLSSFVPYCGLLYANLIIGHGIDLLVSHVCDGDTDDYIDCFSYVKHGAVLSVIWGHISDEVSQAARQDVHILKDELRSTQSSRWSAVGLIKCVFNLGNLPWNLKKHALEFLLGITENIDQQETSEDTKCSLHTLSVTSTLQVAITLLIMTAPNAELRKMAFAALKSVLADIPASSRLDMMQALIRSSYSASMTAILIDCVRENLRNDYPKLKEAKICTSNSFWNAGILDLVELVLRPPSGGPPSLPEQSDAVLSALNLYRYVLITESTGKTNYTGVISRSNLQKAYNEWLLPLRNVVTAMISETKKDGEQLGFDIMCGLNPVEFVLYRCIELVEDSIKQSI</sequence>
<evidence type="ECO:0008006" key="3">
    <source>
        <dbReference type="Google" id="ProtNLM"/>
    </source>
</evidence>
<organism evidence="1 2">
    <name type="scientific">Saponaria officinalis</name>
    <name type="common">Common soapwort</name>
    <name type="synonym">Lychnis saponaria</name>
    <dbReference type="NCBI Taxonomy" id="3572"/>
    <lineage>
        <taxon>Eukaryota</taxon>
        <taxon>Viridiplantae</taxon>
        <taxon>Streptophyta</taxon>
        <taxon>Embryophyta</taxon>
        <taxon>Tracheophyta</taxon>
        <taxon>Spermatophyta</taxon>
        <taxon>Magnoliopsida</taxon>
        <taxon>eudicotyledons</taxon>
        <taxon>Gunneridae</taxon>
        <taxon>Pentapetalae</taxon>
        <taxon>Caryophyllales</taxon>
        <taxon>Caryophyllaceae</taxon>
        <taxon>Caryophylleae</taxon>
        <taxon>Saponaria</taxon>
    </lineage>
</organism>